<comment type="function">
    <text evidence="8">Lyase that catalyzes the C1-decarboxylation of 4-hydroxy-3-methoxy-5-(all-trans-polyprenyl)benzoic acid into 2-methoxy-6-(all-trans-polyprenyl)phenol during ubiquinone biosynthesis.</text>
</comment>
<dbReference type="UniPathway" id="UPA00232"/>
<comment type="catalytic activity">
    <reaction evidence="8">
        <text>a 4-hydroxy-3-methoxy-5-(all-trans-polyprenyl)benzoate + H(+) = a 2-methoxy-6-(all-trans-polyprenyl)phenol + CO2</text>
        <dbReference type="Rhea" id="RHEA:81179"/>
        <dbReference type="Rhea" id="RHEA-COMP:9551"/>
        <dbReference type="Rhea" id="RHEA-COMP:10931"/>
        <dbReference type="ChEBI" id="CHEBI:15378"/>
        <dbReference type="ChEBI" id="CHEBI:16526"/>
        <dbReference type="ChEBI" id="CHEBI:62731"/>
        <dbReference type="ChEBI" id="CHEBI:84443"/>
        <dbReference type="EC" id="4.1.1.130"/>
    </reaction>
</comment>
<dbReference type="InterPro" id="IPR007715">
    <property type="entry name" value="Coq4"/>
</dbReference>
<evidence type="ECO:0000256" key="1">
    <source>
        <dbReference type="ARBA" id="ARBA00022688"/>
    </source>
</evidence>
<evidence type="ECO:0000313" key="9">
    <source>
        <dbReference type="EMBL" id="JAS26423.1"/>
    </source>
</evidence>
<dbReference type="GO" id="GO:0120539">
    <property type="term" value="F:4-hydroxy-3-methoxy-5-polyprenylbenzoate decarboxylase activity"/>
    <property type="evidence" value="ECO:0007669"/>
    <property type="project" value="UniProtKB-EC"/>
</dbReference>
<sequence length="212" mass="24179">MIITTRPFYLLFIKSLGIKRCCSTKYEPTYIPTTFFQKSVLSLGSSIGMLLDPTRADMLSTLGEVTGHSALQFMAEKIIQNPEGQEILREKPRINTKTVDISFLQSLPEDTLGKTYYNFLNVNNVTPDSRMDVQFIEDVELAYIMQRYREAHDLIHAILGQPTNMLGEVTVKWVEAFQTRLPMCLGGAIFGAVRLRPKQRHQYVTKKSTMGY</sequence>
<comment type="similarity">
    <text evidence="8">Belongs to the COQ4 family.</text>
</comment>
<name>A0A1B6DL62_9HEMI</name>
<dbReference type="PANTHER" id="PTHR12922:SF7">
    <property type="entry name" value="UBIQUINONE BIOSYNTHESIS PROTEIN COQ4 HOMOLOG, MITOCHONDRIAL"/>
    <property type="match status" value="1"/>
</dbReference>
<accession>A0A1B6DL62</accession>
<evidence type="ECO:0000313" key="10">
    <source>
        <dbReference type="EMBL" id="JAS36518.1"/>
    </source>
</evidence>
<keyword evidence="6 8" id="KW-0472">Membrane</keyword>
<comment type="subunit">
    <text evidence="8">Component of a multi-subunit COQ enzyme complex.</text>
</comment>
<keyword evidence="4 8" id="KW-0862">Zinc</keyword>
<reference evidence="9" key="1">
    <citation type="submission" date="2015-12" db="EMBL/GenBank/DDBJ databases">
        <title>De novo transcriptome assembly of four potential Pierce s Disease insect vectors from Arizona vineyards.</title>
        <authorList>
            <person name="Tassone E.E."/>
        </authorList>
    </citation>
    <scope>NUCLEOTIDE SEQUENCE</scope>
</reference>
<protein>
    <recommendedName>
        <fullName evidence="8">Ubiquinone biosynthesis protein COQ4 homolog, mitochondrial</fullName>
    </recommendedName>
    <alternativeName>
        <fullName evidence="8">4-hydroxy-3-methoxy-5-polyprenylbenzoate decarboxylase</fullName>
        <ecNumber evidence="8">4.1.1.130</ecNumber>
    </alternativeName>
    <alternativeName>
        <fullName evidence="8">Coenzyme Q biosynthesis protein 4 homolog</fullName>
    </alternativeName>
</protein>
<feature type="binding site" evidence="8">
    <location>
        <position position="168"/>
    </location>
    <ligand>
        <name>Zn(2+)</name>
        <dbReference type="ChEBI" id="CHEBI:29105"/>
    </ligand>
</feature>
<dbReference type="EMBL" id="GEDC01010875">
    <property type="protein sequence ID" value="JAS26423.1"/>
    <property type="molecule type" value="Transcribed_RNA"/>
</dbReference>
<evidence type="ECO:0000256" key="8">
    <source>
        <dbReference type="HAMAP-Rule" id="MF_03111"/>
    </source>
</evidence>
<keyword evidence="1 8" id="KW-0831">Ubiquinone biosynthesis</keyword>
<dbReference type="InterPro" id="IPR027540">
    <property type="entry name" value="Coq4_euk"/>
</dbReference>
<feature type="binding site" evidence="8">
    <location>
        <position position="156"/>
    </location>
    <ligand>
        <name>Zn(2+)</name>
        <dbReference type="ChEBI" id="CHEBI:29105"/>
    </ligand>
</feature>
<dbReference type="EC" id="4.1.1.130" evidence="8"/>
<evidence type="ECO:0000256" key="5">
    <source>
        <dbReference type="ARBA" id="ARBA00023128"/>
    </source>
</evidence>
<evidence type="ECO:0000256" key="6">
    <source>
        <dbReference type="ARBA" id="ARBA00023136"/>
    </source>
</evidence>
<proteinExistence type="inferred from homology"/>
<dbReference type="HAMAP" id="MF_03111">
    <property type="entry name" value="Coq4"/>
    <property type="match status" value="1"/>
</dbReference>
<evidence type="ECO:0000256" key="3">
    <source>
        <dbReference type="ARBA" id="ARBA00022792"/>
    </source>
</evidence>
<keyword evidence="2 8" id="KW-0479">Metal-binding</keyword>
<comment type="subcellular location">
    <subcellularLocation>
        <location evidence="8">Mitochondrion inner membrane</location>
        <topology evidence="8">Peripheral membrane protein</topology>
        <orientation evidence="8">Matrix side</orientation>
    </subcellularLocation>
</comment>
<keyword evidence="3 8" id="KW-0999">Mitochondrion inner membrane</keyword>
<dbReference type="GO" id="GO:0031314">
    <property type="term" value="C:extrinsic component of mitochondrial inner membrane"/>
    <property type="evidence" value="ECO:0007669"/>
    <property type="project" value="UniProtKB-UniRule"/>
</dbReference>
<dbReference type="PANTHER" id="PTHR12922">
    <property type="entry name" value="UBIQUINONE BIOSYNTHESIS PROTEIN"/>
    <property type="match status" value="1"/>
</dbReference>
<keyword evidence="7 8" id="KW-0456">Lyase</keyword>
<evidence type="ECO:0000256" key="7">
    <source>
        <dbReference type="ARBA" id="ARBA00023239"/>
    </source>
</evidence>
<feature type="binding site" evidence="8">
    <location>
        <position position="152"/>
    </location>
    <ligand>
        <name>Zn(2+)</name>
        <dbReference type="ChEBI" id="CHEBI:29105"/>
    </ligand>
</feature>
<organism evidence="9">
    <name type="scientific">Clastoptera arizonana</name>
    <name type="common">Arizona spittle bug</name>
    <dbReference type="NCBI Taxonomy" id="38151"/>
    <lineage>
        <taxon>Eukaryota</taxon>
        <taxon>Metazoa</taxon>
        <taxon>Ecdysozoa</taxon>
        <taxon>Arthropoda</taxon>
        <taxon>Hexapoda</taxon>
        <taxon>Insecta</taxon>
        <taxon>Pterygota</taxon>
        <taxon>Neoptera</taxon>
        <taxon>Paraneoptera</taxon>
        <taxon>Hemiptera</taxon>
        <taxon>Auchenorrhyncha</taxon>
        <taxon>Cercopoidea</taxon>
        <taxon>Clastopteridae</taxon>
        <taxon>Clastoptera</taxon>
    </lineage>
</organism>
<evidence type="ECO:0000256" key="4">
    <source>
        <dbReference type="ARBA" id="ARBA00022833"/>
    </source>
</evidence>
<gene>
    <name evidence="9" type="ORF">g.11436</name>
    <name evidence="10" type="ORF">g.11437</name>
</gene>
<dbReference type="AlphaFoldDB" id="A0A1B6DL62"/>
<comment type="pathway">
    <text evidence="8">Cofactor biosynthesis; ubiquinone biosynthesis.</text>
</comment>
<dbReference type="EMBL" id="GEDC01000780">
    <property type="protein sequence ID" value="JAS36518.1"/>
    <property type="molecule type" value="Transcribed_RNA"/>
</dbReference>
<dbReference type="GO" id="GO:0008270">
    <property type="term" value="F:zinc ion binding"/>
    <property type="evidence" value="ECO:0007669"/>
    <property type="project" value="UniProtKB-UniRule"/>
</dbReference>
<dbReference type="Pfam" id="PF05019">
    <property type="entry name" value="Coq4"/>
    <property type="match status" value="1"/>
</dbReference>
<feature type="binding site" evidence="8">
    <location>
        <position position="153"/>
    </location>
    <ligand>
        <name>Zn(2+)</name>
        <dbReference type="ChEBI" id="CHEBI:29105"/>
    </ligand>
</feature>
<comment type="cofactor">
    <cofactor evidence="8">
        <name>Zn(2+)</name>
        <dbReference type="ChEBI" id="CHEBI:29105"/>
    </cofactor>
</comment>
<keyword evidence="5 8" id="KW-0496">Mitochondrion</keyword>
<evidence type="ECO:0000256" key="2">
    <source>
        <dbReference type="ARBA" id="ARBA00022723"/>
    </source>
</evidence>